<dbReference type="PANTHER" id="PTHR11005">
    <property type="entry name" value="LYSOSOMAL ACID LIPASE-RELATED"/>
    <property type="match status" value="1"/>
</dbReference>
<feature type="non-terminal residue" evidence="1">
    <location>
        <position position="1"/>
    </location>
</feature>
<name>A0A0A9ZHZ8_LYGHE</name>
<dbReference type="EMBL" id="GBHO01001424">
    <property type="protein sequence ID" value="JAG42180.1"/>
    <property type="molecule type" value="Transcribed_RNA"/>
</dbReference>
<reference evidence="1" key="1">
    <citation type="journal article" date="2014" name="PLoS ONE">
        <title>Transcriptome-Based Identification of ABC Transporters in the Western Tarnished Plant Bug Lygus hesperus.</title>
        <authorList>
            <person name="Hull J.J."/>
            <person name="Chaney K."/>
            <person name="Geib S.M."/>
            <person name="Fabrick J.A."/>
            <person name="Brent C.S."/>
            <person name="Walsh D."/>
            <person name="Lavine L.C."/>
        </authorList>
    </citation>
    <scope>NUCLEOTIDE SEQUENCE</scope>
</reference>
<reference evidence="1" key="2">
    <citation type="submission" date="2014-07" db="EMBL/GenBank/DDBJ databases">
        <authorList>
            <person name="Hull J."/>
        </authorList>
    </citation>
    <scope>NUCLEOTIDE SEQUENCE</scope>
</reference>
<dbReference type="Gene3D" id="3.40.50.1820">
    <property type="entry name" value="alpha/beta hydrolase"/>
    <property type="match status" value="1"/>
</dbReference>
<gene>
    <name evidence="1" type="primary">Lip1_11</name>
    <name evidence="1" type="ORF">CM83_855</name>
</gene>
<protein>
    <submittedName>
        <fullName evidence="1">Lipase 1</fullName>
    </submittedName>
</protein>
<dbReference type="InterPro" id="IPR029058">
    <property type="entry name" value="AB_hydrolase_fold"/>
</dbReference>
<accession>A0A0A9ZHZ8</accession>
<sequence>RGTGRSIGHVKYALDDFRTYQYSFHEMGVYDLPAFIDHILEVTGHDRILYVGLSLGSGVFAVMESELPAYRDKVIAAVFLGPAIHLTNWIKTSFFYYNILRIVDSMIESQIQRKLWVLFANRPLIRTTLHSCSVVPLNIYLSSCLTLVGLTLGPYTGNMNATSAGVQLASVITSTSVYVAKHLFQVLKKGEFTKYDYGNREKNMQVYGTPTAPNYDLSNVTTPLLVMYGSVDNMASFKAVERSIADMVSSSVESRLLPDFNHVDYLFGREAPKRVYVPLVDFFDHMTGQGGLDLYKPSKSKFKKVGRSHA</sequence>
<organism evidence="1">
    <name type="scientific">Lygus hesperus</name>
    <name type="common">Western plant bug</name>
    <dbReference type="NCBI Taxonomy" id="30085"/>
    <lineage>
        <taxon>Eukaryota</taxon>
        <taxon>Metazoa</taxon>
        <taxon>Ecdysozoa</taxon>
        <taxon>Arthropoda</taxon>
        <taxon>Hexapoda</taxon>
        <taxon>Insecta</taxon>
        <taxon>Pterygota</taxon>
        <taxon>Neoptera</taxon>
        <taxon>Paraneoptera</taxon>
        <taxon>Hemiptera</taxon>
        <taxon>Heteroptera</taxon>
        <taxon>Panheteroptera</taxon>
        <taxon>Cimicomorpha</taxon>
        <taxon>Miridae</taxon>
        <taxon>Mirini</taxon>
        <taxon>Lygus</taxon>
    </lineage>
</organism>
<dbReference type="SUPFAM" id="SSF53474">
    <property type="entry name" value="alpha/beta-Hydrolases"/>
    <property type="match status" value="1"/>
</dbReference>
<dbReference type="AlphaFoldDB" id="A0A0A9ZHZ8"/>
<evidence type="ECO:0000313" key="1">
    <source>
        <dbReference type="EMBL" id="JAG42180.1"/>
    </source>
</evidence>
<proteinExistence type="predicted"/>